<evidence type="ECO:0000313" key="2">
    <source>
        <dbReference type="Proteomes" id="UP001290101"/>
    </source>
</evidence>
<sequence length="70" mass="7091">MNSAIGDRHMLAWQTKSTPSTICTPLVGAVAGRIAATAVLRRSLPDAEGLSASYGVAAVRRRGAAPGADA</sequence>
<name>A0ABU5J701_9ACTN</name>
<comment type="caution">
    <text evidence="1">The sequence shown here is derived from an EMBL/GenBank/DDBJ whole genome shotgun (WGS) entry which is preliminary data.</text>
</comment>
<dbReference type="EMBL" id="JAXOTQ010000002">
    <property type="protein sequence ID" value="MDZ5488308.1"/>
    <property type="molecule type" value="Genomic_DNA"/>
</dbReference>
<accession>A0ABU5J701</accession>
<protein>
    <submittedName>
        <fullName evidence="1">Uncharacterized protein</fullName>
    </submittedName>
</protein>
<evidence type="ECO:0000313" key="1">
    <source>
        <dbReference type="EMBL" id="MDZ5488308.1"/>
    </source>
</evidence>
<dbReference type="Proteomes" id="UP001290101">
    <property type="component" value="Unassembled WGS sequence"/>
</dbReference>
<keyword evidence="2" id="KW-1185">Reference proteome</keyword>
<organism evidence="1 2">
    <name type="scientific">Micromonospora sicca</name>
    <dbReference type="NCBI Taxonomy" id="2202420"/>
    <lineage>
        <taxon>Bacteria</taxon>
        <taxon>Bacillati</taxon>
        <taxon>Actinomycetota</taxon>
        <taxon>Actinomycetes</taxon>
        <taxon>Micromonosporales</taxon>
        <taxon>Micromonosporaceae</taxon>
        <taxon>Micromonospora</taxon>
    </lineage>
</organism>
<proteinExistence type="predicted"/>
<reference evidence="1 2" key="1">
    <citation type="submission" date="2023-12" db="EMBL/GenBank/DDBJ databases">
        <title>Micromonospora sp. nov., isolated from Atacama Desert.</title>
        <authorList>
            <person name="Carro L."/>
            <person name="Golinska P."/>
            <person name="Klenk H.-P."/>
            <person name="Goodfellow M."/>
        </authorList>
    </citation>
    <scope>NUCLEOTIDE SEQUENCE [LARGE SCALE GENOMIC DNA]</scope>
    <source>
        <strain evidence="1 2">4G53</strain>
    </source>
</reference>
<gene>
    <name evidence="1" type="ORF">U2F25_02330</name>
</gene>
<dbReference type="RefSeq" id="WP_201749679.1">
    <property type="nucleotide sequence ID" value="NZ_JAXOTQ010000002.1"/>
</dbReference>